<feature type="domain" description="Rieske" evidence="5">
    <location>
        <begin position="9"/>
        <end position="104"/>
    </location>
</feature>
<dbReference type="PROSITE" id="PS51296">
    <property type="entry name" value="RIESKE"/>
    <property type="match status" value="1"/>
</dbReference>
<dbReference type="GO" id="GO:0051537">
    <property type="term" value="F:2 iron, 2 sulfur cluster binding"/>
    <property type="evidence" value="ECO:0007669"/>
    <property type="project" value="UniProtKB-KW"/>
</dbReference>
<dbReference type="InterPro" id="IPR017941">
    <property type="entry name" value="Rieske_2Fe-2S"/>
</dbReference>
<evidence type="ECO:0000313" key="6">
    <source>
        <dbReference type="EMBL" id="SPS06925.1"/>
    </source>
</evidence>
<dbReference type="Pfam" id="PF00355">
    <property type="entry name" value="Rieske"/>
    <property type="match status" value="1"/>
</dbReference>
<dbReference type="GO" id="GO:0046872">
    <property type="term" value="F:metal ion binding"/>
    <property type="evidence" value="ECO:0007669"/>
    <property type="project" value="UniProtKB-KW"/>
</dbReference>
<keyword evidence="4" id="KW-0411">Iron-sulfur</keyword>
<proteinExistence type="predicted"/>
<accession>A0A2X0SPT5</accession>
<dbReference type="CDD" id="cd03528">
    <property type="entry name" value="Rieske_RO_ferredoxin"/>
    <property type="match status" value="1"/>
</dbReference>
<keyword evidence="2" id="KW-0479">Metal-binding</keyword>
<dbReference type="PANTHER" id="PTHR21496:SF23">
    <property type="entry name" value="3-PHENYLPROPIONATE_CINNAMIC ACID DIOXYGENASE FERREDOXIN SUBUNIT"/>
    <property type="match status" value="1"/>
</dbReference>
<evidence type="ECO:0000256" key="3">
    <source>
        <dbReference type="ARBA" id="ARBA00023004"/>
    </source>
</evidence>
<sequence length="110" mass="11890">MGIGMGDWVTVAQTGELAPGEFRAVDLDGTKAVVFNLEGQYYAIEDVCTHDGGQLTGGTVEGDEIICPRHGARFCIRTGEALTAPAYEPTASFPVRTENGEIQVRDNRWD</sequence>
<gene>
    <name evidence="6" type="ORF">NITFAB_2522</name>
</gene>
<evidence type="ECO:0000256" key="1">
    <source>
        <dbReference type="ARBA" id="ARBA00022714"/>
    </source>
</evidence>
<protein>
    <submittedName>
        <fullName evidence="6">Rieske (2Fe-2S) domain protein</fullName>
    </submittedName>
</protein>
<evidence type="ECO:0000256" key="2">
    <source>
        <dbReference type="ARBA" id="ARBA00022723"/>
    </source>
</evidence>
<evidence type="ECO:0000256" key="4">
    <source>
        <dbReference type="ARBA" id="ARBA00023014"/>
    </source>
</evidence>
<organism evidence="6">
    <name type="scientific">Candidatus Nitrotoga fabula</name>
    <dbReference type="NCBI Taxonomy" id="2182327"/>
    <lineage>
        <taxon>Bacteria</taxon>
        <taxon>Pseudomonadati</taxon>
        <taxon>Pseudomonadota</taxon>
        <taxon>Betaproteobacteria</taxon>
        <taxon>Nitrosomonadales</taxon>
        <taxon>Gallionellaceae</taxon>
        <taxon>Candidatus Nitrotoga</taxon>
    </lineage>
</organism>
<dbReference type="InterPro" id="IPR036922">
    <property type="entry name" value="Rieske_2Fe-2S_sf"/>
</dbReference>
<evidence type="ECO:0000259" key="5">
    <source>
        <dbReference type="PROSITE" id="PS51296"/>
    </source>
</evidence>
<keyword evidence="1" id="KW-0001">2Fe-2S</keyword>
<keyword evidence="3" id="KW-0408">Iron</keyword>
<dbReference type="Gene3D" id="2.102.10.10">
    <property type="entry name" value="Rieske [2Fe-2S] iron-sulphur domain"/>
    <property type="match status" value="1"/>
</dbReference>
<dbReference type="EMBL" id="LS423452">
    <property type="protein sequence ID" value="SPS06925.1"/>
    <property type="molecule type" value="Genomic_DNA"/>
</dbReference>
<dbReference type="AlphaFoldDB" id="A0A2X0SPT5"/>
<dbReference type="PANTHER" id="PTHR21496">
    <property type="entry name" value="FERREDOXIN-RELATED"/>
    <property type="match status" value="1"/>
</dbReference>
<name>A0A2X0SPT5_9PROT</name>
<dbReference type="SUPFAM" id="SSF50022">
    <property type="entry name" value="ISP domain"/>
    <property type="match status" value="1"/>
</dbReference>
<reference evidence="6" key="1">
    <citation type="submission" date="2018-05" db="EMBL/GenBank/DDBJ databases">
        <authorList>
            <person name="Lanie J.A."/>
            <person name="Ng W.-L."/>
            <person name="Kazmierczak K.M."/>
            <person name="Andrzejewski T.M."/>
            <person name="Davidsen T.M."/>
            <person name="Wayne K.J."/>
            <person name="Tettelin H."/>
            <person name="Glass J.I."/>
            <person name="Rusch D."/>
            <person name="Podicherti R."/>
            <person name="Tsui H.-C.T."/>
            <person name="Winkler M.E."/>
        </authorList>
    </citation>
    <scope>NUCLEOTIDE SEQUENCE</scope>
    <source>
        <strain evidence="6">KNB</strain>
    </source>
</reference>